<evidence type="ECO:0000313" key="3">
    <source>
        <dbReference type="Proteomes" id="UP001642260"/>
    </source>
</evidence>
<evidence type="ECO:0000313" key="2">
    <source>
        <dbReference type="EMBL" id="CAH8385376.1"/>
    </source>
</evidence>
<name>A0ABC8LPU0_ERUVS</name>
<sequence>MAEDDESKKEKEGEKEEKSQKEKEEPKKEKEGEKAKMEEEVHPHSRSRCNDYQGQENSEVMLRVEEKMNNTSFAQKAKLERQAKKAEIDHGWASVRCQGPLKEWRTALYAPS</sequence>
<evidence type="ECO:0000256" key="1">
    <source>
        <dbReference type="SAM" id="MobiDB-lite"/>
    </source>
</evidence>
<keyword evidence="3" id="KW-1185">Reference proteome</keyword>
<dbReference type="AlphaFoldDB" id="A0ABC8LPU0"/>
<organism evidence="2 3">
    <name type="scientific">Eruca vesicaria subsp. sativa</name>
    <name type="common">Garden rocket</name>
    <name type="synonym">Eruca sativa</name>
    <dbReference type="NCBI Taxonomy" id="29727"/>
    <lineage>
        <taxon>Eukaryota</taxon>
        <taxon>Viridiplantae</taxon>
        <taxon>Streptophyta</taxon>
        <taxon>Embryophyta</taxon>
        <taxon>Tracheophyta</taxon>
        <taxon>Spermatophyta</taxon>
        <taxon>Magnoliopsida</taxon>
        <taxon>eudicotyledons</taxon>
        <taxon>Gunneridae</taxon>
        <taxon>Pentapetalae</taxon>
        <taxon>rosids</taxon>
        <taxon>malvids</taxon>
        <taxon>Brassicales</taxon>
        <taxon>Brassicaceae</taxon>
        <taxon>Brassiceae</taxon>
        <taxon>Eruca</taxon>
    </lineage>
</organism>
<feature type="compositionally biased region" description="Basic and acidic residues" evidence="1">
    <location>
        <begin position="1"/>
        <end position="43"/>
    </location>
</feature>
<dbReference type="Proteomes" id="UP001642260">
    <property type="component" value="Unassembled WGS sequence"/>
</dbReference>
<accession>A0ABC8LPU0</accession>
<protein>
    <submittedName>
        <fullName evidence="2">Uncharacterized protein</fullName>
    </submittedName>
</protein>
<comment type="caution">
    <text evidence="2">The sequence shown here is derived from an EMBL/GenBank/DDBJ whole genome shotgun (WGS) entry which is preliminary data.</text>
</comment>
<feature type="region of interest" description="Disordered" evidence="1">
    <location>
        <begin position="1"/>
        <end position="55"/>
    </location>
</feature>
<gene>
    <name evidence="2" type="ORF">ERUC_LOCUS37859</name>
</gene>
<reference evidence="2 3" key="1">
    <citation type="submission" date="2022-03" db="EMBL/GenBank/DDBJ databases">
        <authorList>
            <person name="Macdonald S."/>
            <person name="Ahmed S."/>
            <person name="Newling K."/>
        </authorList>
    </citation>
    <scope>NUCLEOTIDE SEQUENCE [LARGE SCALE GENOMIC DNA]</scope>
</reference>
<dbReference type="EMBL" id="CAKOAT010664042">
    <property type="protein sequence ID" value="CAH8385376.1"/>
    <property type="molecule type" value="Genomic_DNA"/>
</dbReference>
<proteinExistence type="predicted"/>